<dbReference type="EMBL" id="JAVDWR010000032">
    <property type="protein sequence ID" value="MDR7123085.1"/>
    <property type="molecule type" value="Genomic_DNA"/>
</dbReference>
<gene>
    <name evidence="1" type="ORF">J2W69_004068</name>
</gene>
<sequence>MKELAERQARYDDSRDLHSCGVLALSRHMNVWFLAVLVDL</sequence>
<comment type="caution">
    <text evidence="1">The sequence shown here is derived from an EMBL/GenBank/DDBJ whole genome shotgun (WGS) entry which is preliminary data.</text>
</comment>
<proteinExistence type="predicted"/>
<accession>A0ABU1W5H4</accession>
<protein>
    <submittedName>
        <fullName evidence="1">Uncharacterized protein</fullName>
    </submittedName>
</protein>
<organism evidence="1 2">
    <name type="scientific">Rheinheimera soli</name>
    <dbReference type="NCBI Taxonomy" id="443616"/>
    <lineage>
        <taxon>Bacteria</taxon>
        <taxon>Pseudomonadati</taxon>
        <taxon>Pseudomonadota</taxon>
        <taxon>Gammaproteobacteria</taxon>
        <taxon>Chromatiales</taxon>
        <taxon>Chromatiaceae</taxon>
        <taxon>Rheinheimera</taxon>
    </lineage>
</organism>
<dbReference type="Proteomes" id="UP001257909">
    <property type="component" value="Unassembled WGS sequence"/>
</dbReference>
<evidence type="ECO:0000313" key="2">
    <source>
        <dbReference type="Proteomes" id="UP001257909"/>
    </source>
</evidence>
<evidence type="ECO:0000313" key="1">
    <source>
        <dbReference type="EMBL" id="MDR7123085.1"/>
    </source>
</evidence>
<reference evidence="1 2" key="1">
    <citation type="submission" date="2023-07" db="EMBL/GenBank/DDBJ databases">
        <title>Sorghum-associated microbial communities from plants grown in Nebraska, USA.</title>
        <authorList>
            <person name="Schachtman D."/>
        </authorList>
    </citation>
    <scope>NUCLEOTIDE SEQUENCE [LARGE SCALE GENOMIC DNA]</scope>
    <source>
        <strain evidence="1 2">4138</strain>
    </source>
</reference>
<keyword evidence="2" id="KW-1185">Reference proteome</keyword>
<name>A0ABU1W5H4_9GAMM</name>